<reference evidence="1" key="2">
    <citation type="submission" date="2020-06" db="EMBL/GenBank/DDBJ databases">
        <title>Helianthus annuus Genome sequencing and assembly Release 2.</title>
        <authorList>
            <person name="Gouzy J."/>
            <person name="Langlade N."/>
            <person name="Munos S."/>
        </authorList>
    </citation>
    <scope>NUCLEOTIDE SEQUENCE</scope>
    <source>
        <tissue evidence="1">Leaves</tissue>
    </source>
</reference>
<reference evidence="1" key="1">
    <citation type="journal article" date="2017" name="Nature">
        <title>The sunflower genome provides insights into oil metabolism, flowering and Asterid evolution.</title>
        <authorList>
            <person name="Badouin H."/>
            <person name="Gouzy J."/>
            <person name="Grassa C.J."/>
            <person name="Murat F."/>
            <person name="Staton S.E."/>
            <person name="Cottret L."/>
            <person name="Lelandais-Briere C."/>
            <person name="Owens G.L."/>
            <person name="Carrere S."/>
            <person name="Mayjonade B."/>
            <person name="Legrand L."/>
            <person name="Gill N."/>
            <person name="Kane N.C."/>
            <person name="Bowers J.E."/>
            <person name="Hubner S."/>
            <person name="Bellec A."/>
            <person name="Berard A."/>
            <person name="Berges H."/>
            <person name="Blanchet N."/>
            <person name="Boniface M.C."/>
            <person name="Brunel D."/>
            <person name="Catrice O."/>
            <person name="Chaidir N."/>
            <person name="Claudel C."/>
            <person name="Donnadieu C."/>
            <person name="Faraut T."/>
            <person name="Fievet G."/>
            <person name="Helmstetter N."/>
            <person name="King M."/>
            <person name="Knapp S.J."/>
            <person name="Lai Z."/>
            <person name="Le Paslier M.C."/>
            <person name="Lippi Y."/>
            <person name="Lorenzon L."/>
            <person name="Mandel J.R."/>
            <person name="Marage G."/>
            <person name="Marchand G."/>
            <person name="Marquand E."/>
            <person name="Bret-Mestries E."/>
            <person name="Morien E."/>
            <person name="Nambeesan S."/>
            <person name="Nguyen T."/>
            <person name="Pegot-Espagnet P."/>
            <person name="Pouilly N."/>
            <person name="Raftis F."/>
            <person name="Sallet E."/>
            <person name="Schiex T."/>
            <person name="Thomas J."/>
            <person name="Vandecasteele C."/>
            <person name="Vares D."/>
            <person name="Vear F."/>
            <person name="Vautrin S."/>
            <person name="Crespi M."/>
            <person name="Mangin B."/>
            <person name="Burke J.M."/>
            <person name="Salse J."/>
            <person name="Munos S."/>
            <person name="Vincourt P."/>
            <person name="Rieseberg L.H."/>
            <person name="Langlade N.B."/>
        </authorList>
    </citation>
    <scope>NUCLEOTIDE SEQUENCE</scope>
    <source>
        <tissue evidence="1">Leaves</tissue>
    </source>
</reference>
<keyword evidence="2" id="KW-1185">Reference proteome</keyword>
<protein>
    <submittedName>
        <fullName evidence="1">Uncharacterized protein</fullName>
    </submittedName>
</protein>
<dbReference type="Gramene" id="mRNA:HanXRQr2_Chr11g0470151">
    <property type="protein sequence ID" value="mRNA:HanXRQr2_Chr11g0470151"/>
    <property type="gene ID" value="HanXRQr2_Chr11g0470151"/>
</dbReference>
<name>A0A9K3HL94_HELAN</name>
<proteinExistence type="predicted"/>
<evidence type="ECO:0000313" key="1">
    <source>
        <dbReference type="EMBL" id="KAF5780280.1"/>
    </source>
</evidence>
<organism evidence="1 2">
    <name type="scientific">Helianthus annuus</name>
    <name type="common">Common sunflower</name>
    <dbReference type="NCBI Taxonomy" id="4232"/>
    <lineage>
        <taxon>Eukaryota</taxon>
        <taxon>Viridiplantae</taxon>
        <taxon>Streptophyta</taxon>
        <taxon>Embryophyta</taxon>
        <taxon>Tracheophyta</taxon>
        <taxon>Spermatophyta</taxon>
        <taxon>Magnoliopsida</taxon>
        <taxon>eudicotyledons</taxon>
        <taxon>Gunneridae</taxon>
        <taxon>Pentapetalae</taxon>
        <taxon>asterids</taxon>
        <taxon>campanulids</taxon>
        <taxon>Asterales</taxon>
        <taxon>Asteraceae</taxon>
        <taxon>Asteroideae</taxon>
        <taxon>Heliantheae alliance</taxon>
        <taxon>Heliantheae</taxon>
        <taxon>Helianthus</taxon>
    </lineage>
</organism>
<accession>A0A9K3HL94</accession>
<comment type="caution">
    <text evidence="1">The sequence shown here is derived from an EMBL/GenBank/DDBJ whole genome shotgun (WGS) entry which is preliminary data.</text>
</comment>
<dbReference type="EMBL" id="MNCJ02000326">
    <property type="protein sequence ID" value="KAF5780280.1"/>
    <property type="molecule type" value="Genomic_DNA"/>
</dbReference>
<dbReference type="AlphaFoldDB" id="A0A9K3HL94"/>
<dbReference type="Proteomes" id="UP000215914">
    <property type="component" value="Unassembled WGS sequence"/>
</dbReference>
<evidence type="ECO:0000313" key="2">
    <source>
        <dbReference type="Proteomes" id="UP000215914"/>
    </source>
</evidence>
<gene>
    <name evidence="1" type="ORF">HanXRQr2_Chr11g0470151</name>
</gene>
<sequence>MLSICLKGDLLCDIADLLVFAWTRGNMLMWTSRGFPLWLV</sequence>